<name>A0AAD7TAV0_9TELE</name>
<organism evidence="1 2">
    <name type="scientific">Aldrovandia affinis</name>
    <dbReference type="NCBI Taxonomy" id="143900"/>
    <lineage>
        <taxon>Eukaryota</taxon>
        <taxon>Metazoa</taxon>
        <taxon>Chordata</taxon>
        <taxon>Craniata</taxon>
        <taxon>Vertebrata</taxon>
        <taxon>Euteleostomi</taxon>
        <taxon>Actinopterygii</taxon>
        <taxon>Neopterygii</taxon>
        <taxon>Teleostei</taxon>
        <taxon>Notacanthiformes</taxon>
        <taxon>Halosauridae</taxon>
        <taxon>Aldrovandia</taxon>
    </lineage>
</organism>
<evidence type="ECO:0000313" key="2">
    <source>
        <dbReference type="Proteomes" id="UP001221898"/>
    </source>
</evidence>
<accession>A0AAD7TAV0</accession>
<gene>
    <name evidence="1" type="ORF">AAFF_G00224070</name>
</gene>
<evidence type="ECO:0000313" key="1">
    <source>
        <dbReference type="EMBL" id="KAJ8417564.1"/>
    </source>
</evidence>
<comment type="caution">
    <text evidence="1">The sequence shown here is derived from an EMBL/GenBank/DDBJ whole genome shotgun (WGS) entry which is preliminary data.</text>
</comment>
<keyword evidence="2" id="KW-1185">Reference proteome</keyword>
<proteinExistence type="predicted"/>
<dbReference type="Proteomes" id="UP001221898">
    <property type="component" value="Unassembled WGS sequence"/>
</dbReference>
<protein>
    <submittedName>
        <fullName evidence="1">Uncharacterized protein</fullName>
    </submittedName>
</protein>
<dbReference type="AlphaFoldDB" id="A0AAD7TAV0"/>
<dbReference type="EMBL" id="JAINUG010000003">
    <property type="protein sequence ID" value="KAJ8417564.1"/>
    <property type="molecule type" value="Genomic_DNA"/>
</dbReference>
<sequence>MLPLHCIGPPEKMLLLKLELWRRGITLPWIKGAIRMCTHDPENGWECLSKNGKYLPVSHWDVAGEVADCFAVWPRDWVIHEARKEMAFLQ</sequence>
<reference evidence="1" key="1">
    <citation type="journal article" date="2023" name="Science">
        <title>Genome structures resolve the early diversification of teleost fishes.</title>
        <authorList>
            <person name="Parey E."/>
            <person name="Louis A."/>
            <person name="Montfort J."/>
            <person name="Bouchez O."/>
            <person name="Roques C."/>
            <person name="Iampietro C."/>
            <person name="Lluch J."/>
            <person name="Castinel A."/>
            <person name="Donnadieu C."/>
            <person name="Desvignes T."/>
            <person name="Floi Bucao C."/>
            <person name="Jouanno E."/>
            <person name="Wen M."/>
            <person name="Mejri S."/>
            <person name="Dirks R."/>
            <person name="Jansen H."/>
            <person name="Henkel C."/>
            <person name="Chen W.J."/>
            <person name="Zahm M."/>
            <person name="Cabau C."/>
            <person name="Klopp C."/>
            <person name="Thompson A.W."/>
            <person name="Robinson-Rechavi M."/>
            <person name="Braasch I."/>
            <person name="Lecointre G."/>
            <person name="Bobe J."/>
            <person name="Postlethwait J.H."/>
            <person name="Berthelot C."/>
            <person name="Roest Crollius H."/>
            <person name="Guiguen Y."/>
        </authorList>
    </citation>
    <scope>NUCLEOTIDE SEQUENCE</scope>
    <source>
        <strain evidence="1">NC1722</strain>
    </source>
</reference>